<keyword evidence="3" id="KW-0539">Nucleus</keyword>
<dbReference type="GO" id="GO:0005730">
    <property type="term" value="C:nucleolus"/>
    <property type="evidence" value="ECO:0007669"/>
    <property type="project" value="UniProtKB-SubCell"/>
</dbReference>
<dbReference type="InterPro" id="IPR003891">
    <property type="entry name" value="Initiation_fac_eIF4g_MI"/>
</dbReference>
<keyword evidence="7" id="KW-1185">Reference proteome</keyword>
<dbReference type="SMART" id="SM00543">
    <property type="entry name" value="MIF4G"/>
    <property type="match status" value="1"/>
</dbReference>
<dbReference type="Gene3D" id="1.25.40.180">
    <property type="match status" value="1"/>
</dbReference>
<feature type="compositionally biased region" description="Acidic residues" evidence="4">
    <location>
        <begin position="92"/>
        <end position="131"/>
    </location>
</feature>
<dbReference type="GO" id="GO:0003723">
    <property type="term" value="F:RNA binding"/>
    <property type="evidence" value="ECO:0007669"/>
    <property type="project" value="InterPro"/>
</dbReference>
<feature type="compositionally biased region" description="Basic and acidic residues" evidence="4">
    <location>
        <begin position="36"/>
        <end position="49"/>
    </location>
</feature>
<comment type="similarity">
    <text evidence="2">Belongs to the CWC22 family.</text>
</comment>
<accession>A0A9P4YR44</accession>
<evidence type="ECO:0000256" key="3">
    <source>
        <dbReference type="ARBA" id="ARBA00023242"/>
    </source>
</evidence>
<feature type="region of interest" description="Disordered" evidence="4">
    <location>
        <begin position="578"/>
        <end position="608"/>
    </location>
</feature>
<dbReference type="InterPro" id="IPR003890">
    <property type="entry name" value="MIF4G-like_typ-3"/>
</dbReference>
<dbReference type="Proteomes" id="UP000749293">
    <property type="component" value="Unassembled WGS sequence"/>
</dbReference>
<protein>
    <recommendedName>
        <fullName evidence="5">MI domain-containing protein</fullName>
    </recommendedName>
</protein>
<dbReference type="RefSeq" id="XP_035320218.1">
    <property type="nucleotide sequence ID" value="XM_035463954.1"/>
</dbReference>
<name>A0A9P4YR44_9HYPO</name>
<feature type="compositionally biased region" description="Acidic residues" evidence="4">
    <location>
        <begin position="234"/>
        <end position="265"/>
    </location>
</feature>
<evidence type="ECO:0000256" key="2">
    <source>
        <dbReference type="ARBA" id="ARBA00006856"/>
    </source>
</evidence>
<dbReference type="OrthoDB" id="361797at2759"/>
<feature type="region of interest" description="Disordered" evidence="4">
    <location>
        <begin position="231"/>
        <end position="285"/>
    </location>
</feature>
<dbReference type="GO" id="GO:0042274">
    <property type="term" value="P:ribosomal small subunit biogenesis"/>
    <property type="evidence" value="ECO:0007669"/>
    <property type="project" value="TreeGrafter"/>
</dbReference>
<feature type="domain" description="MI" evidence="5">
    <location>
        <begin position="630"/>
        <end position="764"/>
    </location>
</feature>
<dbReference type="InterPro" id="IPR016024">
    <property type="entry name" value="ARM-type_fold"/>
</dbReference>
<comment type="caution">
    <text evidence="6">The sequence shown here is derived from an EMBL/GenBank/DDBJ whole genome shotgun (WGS) entry which is preliminary data.</text>
</comment>
<dbReference type="PANTHER" id="PTHR18034">
    <property type="entry name" value="CELL CYCLE CONTROL PROTEIN CWF22-RELATED"/>
    <property type="match status" value="1"/>
</dbReference>
<dbReference type="Pfam" id="PF02854">
    <property type="entry name" value="MIF4G"/>
    <property type="match status" value="1"/>
</dbReference>
<evidence type="ECO:0000256" key="1">
    <source>
        <dbReference type="ARBA" id="ARBA00004604"/>
    </source>
</evidence>
<dbReference type="EMBL" id="JAANYQ010000012">
    <property type="protein sequence ID" value="KAF4121566.1"/>
    <property type="molecule type" value="Genomic_DNA"/>
</dbReference>
<sequence>MQDRIFKSLGIETPGQRQQQRGRSKSNHPGARVPQTRKDQRKAQREQKKASAYSRNGNKPHHSSKPSVTATPKSAPKKSAFTASNVPSNLEGSEDDDLEGPGLEEEDDSKEADSFDGSDDEIDLEESDQGEETLAHKSKISSAAQAKLDQDDAEIEELERKLGIKKGRKSLPKSFKEDGLDLLLGDLDGPGGDDESEDDEKDSSKRKRDYDDWLSAKRRKTELKPYLAKKGTDEVSELEDDDGLSLNDEGDFDDGESYDGLDDTNAEQPTRQRENPYVAPTTGPVVAKYVPPSLRKQMGGQREATERLRKQSQGLINRLTDANILSIVQGAEEIYQKNARGDVTEMLTDVILAQVCKPEALPDQFFVLMGGFAAAVYKIIGSSFGSHLIRRVVNDFGQEYEKASAVQTDESAIPKEPSNLLTFLSQLYVFEVIRCKILFDYMERLLEDLTELNVELLLRICRNGGRLLRRDDPQALKHISGALNKAVSKKGHDNVSVRTKFIVETIDQLKNKKAKGKGMDSAMVSEHVVRMKKHLGELKSQTRRLDGLTPMGVDLEDIIKADTRGKWWLVGASVPVKNQRPKVDGGDTDEDADRSDANGTDVASDTESEDLDFLLPDYPKKAREQGLGTPSQIAIFTAIMMAPDADTGYRQYLNLKLRRDDRLEIARVLVQCVGSEAEYNPYYAAVAMRVCDNNNKVRFAFQSRLWQIFKAMGESLFDEDSDDQDTADAIRFRDETRVCKVARFYADLIAQGSLRISVLKPLNLTEIEPHTHIFLESLLVGLLQECKSKKPEREDSRVEKAFGGAREFTQLSAGLDWFMRERLQKTKALSSTKLKKLDGVKRKARVAIQGVDEE</sequence>
<organism evidence="6 7">
    <name type="scientific">Geosmithia morbida</name>
    <dbReference type="NCBI Taxonomy" id="1094350"/>
    <lineage>
        <taxon>Eukaryota</taxon>
        <taxon>Fungi</taxon>
        <taxon>Dikarya</taxon>
        <taxon>Ascomycota</taxon>
        <taxon>Pezizomycotina</taxon>
        <taxon>Sordariomycetes</taxon>
        <taxon>Hypocreomycetidae</taxon>
        <taxon>Hypocreales</taxon>
        <taxon>Bionectriaceae</taxon>
        <taxon>Geosmithia</taxon>
    </lineage>
</organism>
<dbReference type="AlphaFoldDB" id="A0A9P4YR44"/>
<feature type="region of interest" description="Disordered" evidence="4">
    <location>
        <begin position="1"/>
        <end position="214"/>
    </location>
</feature>
<comment type="subcellular location">
    <subcellularLocation>
        <location evidence="1">Nucleus</location>
        <location evidence="1">Nucleolus</location>
    </subcellularLocation>
</comment>
<evidence type="ECO:0000256" key="4">
    <source>
        <dbReference type="SAM" id="MobiDB-lite"/>
    </source>
</evidence>
<evidence type="ECO:0000313" key="7">
    <source>
        <dbReference type="Proteomes" id="UP000749293"/>
    </source>
</evidence>
<evidence type="ECO:0000313" key="6">
    <source>
        <dbReference type="EMBL" id="KAF4121566.1"/>
    </source>
</evidence>
<reference evidence="6" key="1">
    <citation type="submission" date="2020-03" db="EMBL/GenBank/DDBJ databases">
        <title>Site-based positive gene gene selection in Geosmithia morbida across the United States reveals a broad range of putative effectors and factors for local host and environmental adapation.</title>
        <authorList>
            <person name="Onufrak A."/>
            <person name="Murdoch R.W."/>
            <person name="Gazis R."/>
            <person name="Huff M."/>
            <person name="Staton M."/>
            <person name="Klingeman W."/>
            <person name="Hadziabdic D."/>
        </authorList>
    </citation>
    <scope>NUCLEOTIDE SEQUENCE</scope>
    <source>
        <strain evidence="6">1262</strain>
    </source>
</reference>
<dbReference type="GeneID" id="55968204"/>
<evidence type="ECO:0000259" key="5">
    <source>
        <dbReference type="PROSITE" id="PS51366"/>
    </source>
</evidence>
<proteinExistence type="inferred from homology"/>
<dbReference type="SUPFAM" id="SSF48371">
    <property type="entry name" value="ARM repeat"/>
    <property type="match status" value="1"/>
</dbReference>
<dbReference type="PROSITE" id="PS51366">
    <property type="entry name" value="MI"/>
    <property type="match status" value="1"/>
</dbReference>
<dbReference type="InterPro" id="IPR050781">
    <property type="entry name" value="CWC22_splicing_factor"/>
</dbReference>
<gene>
    <name evidence="6" type="ORF">GMORB2_1974</name>
</gene>
<feature type="compositionally biased region" description="Acidic residues" evidence="4">
    <location>
        <begin position="191"/>
        <end position="201"/>
    </location>
</feature>
<dbReference type="PANTHER" id="PTHR18034:SF4">
    <property type="entry name" value="NUCLEOLAR MIF4G DOMAIN-CONTAINING PROTEIN 1"/>
    <property type="match status" value="1"/>
</dbReference>